<dbReference type="OrthoDB" id="102943at2759"/>
<dbReference type="GO" id="GO:0003677">
    <property type="term" value="F:DNA binding"/>
    <property type="evidence" value="ECO:0007669"/>
    <property type="project" value="UniProtKB-KW"/>
</dbReference>
<feature type="domain" description="Tc1-like transposase DDE" evidence="3">
    <location>
        <begin position="61"/>
        <end position="196"/>
    </location>
</feature>
<name>A0A1Y1IP18_KLENI</name>
<dbReference type="PANTHER" id="PTHR46564">
    <property type="entry name" value="TRANSPOSASE"/>
    <property type="match status" value="1"/>
</dbReference>
<gene>
    <name evidence="4" type="ORF">KFL_007020080</name>
</gene>
<dbReference type="EMBL" id="DF237651">
    <property type="protein sequence ID" value="GAQ90921.1"/>
    <property type="molecule type" value="Genomic_DNA"/>
</dbReference>
<dbReference type="Pfam" id="PF13358">
    <property type="entry name" value="DDE_3"/>
    <property type="match status" value="1"/>
</dbReference>
<dbReference type="Pfam" id="PF07282">
    <property type="entry name" value="Cas12f1-like_TNB"/>
    <property type="match status" value="1"/>
</dbReference>
<dbReference type="InterPro" id="IPR038717">
    <property type="entry name" value="Tc1-like_DDE_dom"/>
</dbReference>
<evidence type="ECO:0000259" key="2">
    <source>
        <dbReference type="Pfam" id="PF07282"/>
    </source>
</evidence>
<dbReference type="InterPro" id="IPR010095">
    <property type="entry name" value="Cas12f1-like_TNB"/>
</dbReference>
<organism evidence="4 5">
    <name type="scientific">Klebsormidium nitens</name>
    <name type="common">Green alga</name>
    <name type="synonym">Ulothrix nitens</name>
    <dbReference type="NCBI Taxonomy" id="105231"/>
    <lineage>
        <taxon>Eukaryota</taxon>
        <taxon>Viridiplantae</taxon>
        <taxon>Streptophyta</taxon>
        <taxon>Klebsormidiophyceae</taxon>
        <taxon>Klebsormidiales</taxon>
        <taxon>Klebsormidiaceae</taxon>
        <taxon>Klebsormidium</taxon>
    </lineage>
</organism>
<reference evidence="4 5" key="1">
    <citation type="journal article" date="2014" name="Nat. Commun.">
        <title>Klebsormidium flaccidum genome reveals primary factors for plant terrestrial adaptation.</title>
        <authorList>
            <person name="Hori K."/>
            <person name="Maruyama F."/>
            <person name="Fujisawa T."/>
            <person name="Togashi T."/>
            <person name="Yamamoto N."/>
            <person name="Seo M."/>
            <person name="Sato S."/>
            <person name="Yamada T."/>
            <person name="Mori H."/>
            <person name="Tajima N."/>
            <person name="Moriyama T."/>
            <person name="Ikeuchi M."/>
            <person name="Watanabe M."/>
            <person name="Wada H."/>
            <person name="Kobayashi K."/>
            <person name="Saito M."/>
            <person name="Masuda T."/>
            <person name="Sasaki-Sekimoto Y."/>
            <person name="Mashiguchi K."/>
            <person name="Awai K."/>
            <person name="Shimojima M."/>
            <person name="Masuda S."/>
            <person name="Iwai M."/>
            <person name="Nobusawa T."/>
            <person name="Narise T."/>
            <person name="Kondo S."/>
            <person name="Saito H."/>
            <person name="Sato R."/>
            <person name="Murakawa M."/>
            <person name="Ihara Y."/>
            <person name="Oshima-Yamada Y."/>
            <person name="Ohtaka K."/>
            <person name="Satoh M."/>
            <person name="Sonobe K."/>
            <person name="Ishii M."/>
            <person name="Ohtani R."/>
            <person name="Kanamori-Sato M."/>
            <person name="Honoki R."/>
            <person name="Miyazaki D."/>
            <person name="Mochizuki H."/>
            <person name="Umetsu J."/>
            <person name="Higashi K."/>
            <person name="Shibata D."/>
            <person name="Kamiya Y."/>
            <person name="Sato N."/>
            <person name="Nakamura Y."/>
            <person name="Tabata S."/>
            <person name="Ida S."/>
            <person name="Kurokawa K."/>
            <person name="Ohta H."/>
        </authorList>
    </citation>
    <scope>NUCLEOTIDE SEQUENCE [LARGE SCALE GENOMIC DNA]</scope>
    <source>
        <strain evidence="4 5">NIES-2285</strain>
    </source>
</reference>
<evidence type="ECO:0000259" key="3">
    <source>
        <dbReference type="Pfam" id="PF13358"/>
    </source>
</evidence>
<sequence length="798" mass="90981">MQQNPTTTLEQAAQFLRDEHNVRVAVSTLSFKKATKAYCEFNEARGQAFLNDIQADLGPHVLSLDECGFFMNHIRGYAWSQRGSRAVVRRPGPRGKKFSLLLCISSTGVVKWNLYQGSVDAVRFLRFLQELPMGSKIVLDNAAIHKSTNALKRRGLPTIAEAAGELAIDLEYLPPYAPHLNPVELCFNILRTHISGVAPRNEADLRAALEDGLQKLTPAVCSRLFQRRNRETECTVVKTSWNSFCKEAAKALPLESVLKEVNKAICEAYLLANLHVLRMCELDREVPPLDQSFFYGCLSAVSVTGRQKSAIKDLFFRETVELYVSSRPAEYVPPDSKNLASGWYQNASLQMATCTRNSVATNFYRRFKRYLKHKYSLDGSACYAKMRHMLTEEYNGDDPLVLEYRAMLPKATTGRADSTPHLLMPMQFMFLRYMESHHPLSEAELKKGKQLRLFSLLPTKSGFECSHLKMCTNGLYGLLKRGGAKLPAFGPEFRKVADDYWRQLFNLEKFETCNRKFAGEILTDGKAVCMVLRKPKPRSSAGEGVLPDLTGDEELWGLDPGRRRDLFVMMNEQGEKLSCSTREFYHDAKYKLSNARIRHWYEQSPEVLEAIRNMPSKKTPESSKLLDYVRFMLPRLDMLLSFHMRKGFRGLKSKRYIYAQKKLHEICKGITKRMGKRTVVGFGDWSNKDAAGIIRGSPSGPVKRLERELRKHCRVVSVDEFRTSKLHFDCKTQLHNQYSEKRCKDGVVKTVKVHSVLHCRNSGCYGMTVNRDVNAARNILRLLQSRLGGRVRPAEFCR</sequence>
<dbReference type="AlphaFoldDB" id="A0A1Y1IP18"/>
<evidence type="ECO:0000256" key="1">
    <source>
        <dbReference type="ARBA" id="ARBA00023125"/>
    </source>
</evidence>
<accession>A0A1Y1IP18</accession>
<evidence type="ECO:0000313" key="4">
    <source>
        <dbReference type="EMBL" id="GAQ90921.1"/>
    </source>
</evidence>
<feature type="domain" description="Cas12f1-like TNB" evidence="2">
    <location>
        <begin position="711"/>
        <end position="779"/>
    </location>
</feature>
<protein>
    <submittedName>
        <fullName evidence="4">Uncharacterized protein</fullName>
    </submittedName>
</protein>
<evidence type="ECO:0000313" key="5">
    <source>
        <dbReference type="Proteomes" id="UP000054558"/>
    </source>
</evidence>
<keyword evidence="1" id="KW-0238">DNA-binding</keyword>
<dbReference type="Gene3D" id="3.30.420.10">
    <property type="entry name" value="Ribonuclease H-like superfamily/Ribonuclease H"/>
    <property type="match status" value="1"/>
</dbReference>
<proteinExistence type="predicted"/>
<keyword evidence="5" id="KW-1185">Reference proteome</keyword>
<dbReference type="PANTHER" id="PTHR46564:SF1">
    <property type="entry name" value="TRANSPOSASE"/>
    <property type="match status" value="1"/>
</dbReference>
<dbReference type="InterPro" id="IPR036397">
    <property type="entry name" value="RNaseH_sf"/>
</dbReference>
<dbReference type="Proteomes" id="UP000054558">
    <property type="component" value="Unassembled WGS sequence"/>
</dbReference>